<dbReference type="STRING" id="504474.cu0465"/>
<organism evidence="6 7">
    <name type="scientific">Corynebacterium urealyticum (strain ATCC 43042 / DSM 7109)</name>
    <dbReference type="NCBI Taxonomy" id="504474"/>
    <lineage>
        <taxon>Bacteria</taxon>
        <taxon>Bacillati</taxon>
        <taxon>Actinomycetota</taxon>
        <taxon>Actinomycetes</taxon>
        <taxon>Mycobacteriales</taxon>
        <taxon>Corynebacteriaceae</taxon>
        <taxon>Corynebacterium</taxon>
    </lineage>
</organism>
<dbReference type="PANTHER" id="PTHR43335">
    <property type="entry name" value="ABC TRANSPORTER, ATP-BINDING PROTEIN"/>
    <property type="match status" value="1"/>
</dbReference>
<keyword evidence="3" id="KW-0547">Nucleotide-binding</keyword>
<evidence type="ECO:0000256" key="4">
    <source>
        <dbReference type="ARBA" id="ARBA00022840"/>
    </source>
</evidence>
<name>B1VF86_CORU7</name>
<dbReference type="HOGENOM" id="CLU_000604_1_2_11"/>
<dbReference type="SMART" id="SM00382">
    <property type="entry name" value="AAA"/>
    <property type="match status" value="1"/>
</dbReference>
<gene>
    <name evidence="6" type="ordered locus">cu0465</name>
</gene>
<dbReference type="SUPFAM" id="SSF52540">
    <property type="entry name" value="P-loop containing nucleoside triphosphate hydrolases"/>
    <property type="match status" value="1"/>
</dbReference>
<feature type="domain" description="ABC transporter" evidence="5">
    <location>
        <begin position="2"/>
        <end position="236"/>
    </location>
</feature>
<dbReference type="PROSITE" id="PS00211">
    <property type="entry name" value="ABC_TRANSPORTER_1"/>
    <property type="match status" value="1"/>
</dbReference>
<reference evidence="6 7" key="1">
    <citation type="journal article" date="2008" name="J. Biotechnol.">
        <title>The lifestyle of Corynebacterium urealyticum derived from its complete genome sequence established by pyrosequencing.</title>
        <authorList>
            <person name="Tauch A."/>
            <person name="Trost E."/>
            <person name="Tilker A."/>
            <person name="Ludewig U."/>
            <person name="Schneiker S."/>
            <person name="Goesmann A."/>
            <person name="Arnold W."/>
            <person name="Bekel T."/>
            <person name="Brinkrolf K."/>
            <person name="Brune I."/>
            <person name="Goetker S."/>
            <person name="Kalinowski J."/>
            <person name="Kamp P.-B."/>
            <person name="Lobo F.P."/>
            <person name="Viehoever P."/>
            <person name="Weisshaar B."/>
            <person name="Soriano F."/>
            <person name="Droege M."/>
            <person name="Puehler A."/>
        </authorList>
    </citation>
    <scope>NUCLEOTIDE SEQUENCE [LARGE SCALE GENOMIC DNA]</scope>
    <source>
        <strain evidence="7">ATCC 43042 / DSM 7109</strain>
    </source>
</reference>
<dbReference type="PROSITE" id="PS50893">
    <property type="entry name" value="ABC_TRANSPORTER_2"/>
    <property type="match status" value="1"/>
</dbReference>
<evidence type="ECO:0000259" key="5">
    <source>
        <dbReference type="PROSITE" id="PS50893"/>
    </source>
</evidence>
<dbReference type="RefSeq" id="WP_012359718.1">
    <property type="nucleotide sequence ID" value="NC_010545.1"/>
</dbReference>
<dbReference type="Gene3D" id="3.40.50.300">
    <property type="entry name" value="P-loop containing nucleotide triphosphate hydrolases"/>
    <property type="match status" value="1"/>
</dbReference>
<sequence>MITVEQLSKSYGKNNVLKDISFHVPDGQVTGFLGPNGAGKSTTMRCMLGLDRPTAGHVTFSGEYRDGQSYDGAFATLKNKSQVAGAVLDASWFTPARTGRNHLRVLAHGAGISDKRVDECLEIVGLSSAAKKKAGGYSLGMKQRLGLAAALLGDPQHLIMDEPVNGLDPEGVTWMRNTIRALAAEGRSVLVSSHLLSEMQLTADRLVVIGKGQMIGEYSLDEFLAGGTVVTAECREAVLLSEKLQHKGLKVELQRPRSMRIVLPEGLSEEELRELVAKTAMEENFLITKLAAETANLEQRFLTATSEAQEYRTGAVADAGARRQATGA</sequence>
<keyword evidence="2" id="KW-0813">Transport</keyword>
<dbReference type="InterPro" id="IPR003593">
    <property type="entry name" value="AAA+_ATPase"/>
</dbReference>
<dbReference type="InterPro" id="IPR003439">
    <property type="entry name" value="ABC_transporter-like_ATP-bd"/>
</dbReference>
<dbReference type="CDD" id="cd03268">
    <property type="entry name" value="ABC_BcrA_bacitracin_resist"/>
    <property type="match status" value="1"/>
</dbReference>
<dbReference type="GeneID" id="60605265"/>
<accession>B1VF86</accession>
<evidence type="ECO:0000313" key="7">
    <source>
        <dbReference type="Proteomes" id="UP000001727"/>
    </source>
</evidence>
<evidence type="ECO:0000256" key="3">
    <source>
        <dbReference type="ARBA" id="ARBA00022741"/>
    </source>
</evidence>
<keyword evidence="4 6" id="KW-0067">ATP-binding</keyword>
<comment type="similarity">
    <text evidence="1">Belongs to the ABC transporter superfamily.</text>
</comment>
<dbReference type="EMBL" id="AM942444">
    <property type="protein sequence ID" value="CAQ04425.1"/>
    <property type="molecule type" value="Genomic_DNA"/>
</dbReference>
<dbReference type="Pfam" id="PF00005">
    <property type="entry name" value="ABC_tran"/>
    <property type="match status" value="1"/>
</dbReference>
<keyword evidence="7" id="KW-1185">Reference proteome</keyword>
<dbReference type="Proteomes" id="UP000001727">
    <property type="component" value="Chromosome"/>
</dbReference>
<proteinExistence type="inferred from homology"/>
<dbReference type="GO" id="GO:0016887">
    <property type="term" value="F:ATP hydrolysis activity"/>
    <property type="evidence" value="ECO:0007669"/>
    <property type="project" value="InterPro"/>
</dbReference>
<dbReference type="AlphaFoldDB" id="B1VF86"/>
<dbReference type="InterPro" id="IPR017871">
    <property type="entry name" value="ABC_transporter-like_CS"/>
</dbReference>
<protein>
    <submittedName>
        <fullName evidence="6">Putative ABC transport system, ATP-binding protein</fullName>
    </submittedName>
</protein>
<dbReference type="GO" id="GO:0005524">
    <property type="term" value="F:ATP binding"/>
    <property type="evidence" value="ECO:0007669"/>
    <property type="project" value="UniProtKB-KW"/>
</dbReference>
<evidence type="ECO:0000256" key="2">
    <source>
        <dbReference type="ARBA" id="ARBA00022448"/>
    </source>
</evidence>
<dbReference type="InterPro" id="IPR027417">
    <property type="entry name" value="P-loop_NTPase"/>
</dbReference>
<evidence type="ECO:0000256" key="1">
    <source>
        <dbReference type="ARBA" id="ARBA00005417"/>
    </source>
</evidence>
<dbReference type="KEGG" id="cur:cu0465"/>
<dbReference type="PANTHER" id="PTHR43335:SF4">
    <property type="entry name" value="ABC TRANSPORTER, ATP-BINDING PROTEIN"/>
    <property type="match status" value="1"/>
</dbReference>
<evidence type="ECO:0000313" key="6">
    <source>
        <dbReference type="EMBL" id="CAQ04425.1"/>
    </source>
</evidence>
<dbReference type="eggNOG" id="COG1131">
    <property type="taxonomic scope" value="Bacteria"/>
</dbReference>